<dbReference type="InterPro" id="IPR020846">
    <property type="entry name" value="MFS_dom"/>
</dbReference>
<evidence type="ECO:0000313" key="10">
    <source>
        <dbReference type="Proteomes" id="UP000501705"/>
    </source>
</evidence>
<evidence type="ECO:0000256" key="1">
    <source>
        <dbReference type="ARBA" id="ARBA00004651"/>
    </source>
</evidence>
<dbReference type="PANTHER" id="PTHR43124">
    <property type="entry name" value="PURINE EFFLUX PUMP PBUE"/>
    <property type="match status" value="1"/>
</dbReference>
<dbReference type="PROSITE" id="PS50850">
    <property type="entry name" value="MFS"/>
    <property type="match status" value="1"/>
</dbReference>
<dbReference type="InterPro" id="IPR011701">
    <property type="entry name" value="MFS"/>
</dbReference>
<keyword evidence="4 7" id="KW-1133">Transmembrane helix</keyword>
<gene>
    <name evidence="9" type="ORF">F5X71_26060</name>
</gene>
<evidence type="ECO:0000256" key="5">
    <source>
        <dbReference type="ARBA" id="ARBA00023136"/>
    </source>
</evidence>
<proteinExistence type="predicted"/>
<protein>
    <submittedName>
        <fullName evidence="9">MFS transporter</fullName>
    </submittedName>
</protein>
<feature type="transmembrane region" description="Helical" evidence="7">
    <location>
        <begin position="254"/>
        <end position="275"/>
    </location>
</feature>
<reference evidence="9 10" key="1">
    <citation type="journal article" date="2019" name="ACS Chem. Biol.">
        <title>Identification and Mobilization of a Cryptic Antibiotic Biosynthesis Gene Locus from a Human-Pathogenic Nocardia Isolate.</title>
        <authorList>
            <person name="Herisse M."/>
            <person name="Ishida K."/>
            <person name="Porter J.L."/>
            <person name="Howden B."/>
            <person name="Hertweck C."/>
            <person name="Stinear T.P."/>
            <person name="Pidot S.J."/>
        </authorList>
    </citation>
    <scope>NUCLEOTIDE SEQUENCE [LARGE SCALE GENOMIC DNA]</scope>
    <source>
        <strain evidence="9 10">AUSMDU00024985</strain>
    </source>
</reference>
<dbReference type="InterPro" id="IPR036259">
    <property type="entry name" value="MFS_trans_sf"/>
</dbReference>
<dbReference type="GO" id="GO:0022857">
    <property type="term" value="F:transmembrane transporter activity"/>
    <property type="evidence" value="ECO:0007669"/>
    <property type="project" value="InterPro"/>
</dbReference>
<dbReference type="AlphaFoldDB" id="A0A6G9XWL9"/>
<sequence length="403" mass="40469">MTQVREVPSPAPDTRDSTRRGWLGVGAVTGATFTVVTSEMLPVGLLTPMSDTLRVSEGAAGLSLTATGFVAAAASPLLPAALRRVDRKLVLCGLLAVLVLGNLGSALAPNFGVMMAARVFVGIAIGGVWAIAASMAARLVPARSVGTATALVFSGVAVASVVGVPTGTYLGALAGWRTAFVVTAGLALVVLLTVAIVLPTLSATQGVALRDALRLTRRPQMSTGLLVIAFLVTGHFAAYTYIRPLLEKVTGVGASTIGTLLLIYGIAGVVGNFGAGTTGVRNPRRTLLTIGVPLAATVLLIPALGGSLLLAVVLMVVWGLSYGGVSVTAQNWVFAAAPDANEGASSLNAGVFNGAIALGSLLGGRMADGFGVTSAMWLGGALVLVALAIAAVSPTPGRPEQRG</sequence>
<dbReference type="PANTHER" id="PTHR43124:SF3">
    <property type="entry name" value="CHLORAMPHENICOL EFFLUX PUMP RV0191"/>
    <property type="match status" value="1"/>
</dbReference>
<keyword evidence="2" id="KW-1003">Cell membrane</keyword>
<feature type="transmembrane region" description="Helical" evidence="7">
    <location>
        <begin position="222"/>
        <end position="242"/>
    </location>
</feature>
<evidence type="ECO:0000256" key="6">
    <source>
        <dbReference type="SAM" id="MobiDB-lite"/>
    </source>
</evidence>
<feature type="transmembrane region" description="Helical" evidence="7">
    <location>
        <begin position="287"/>
        <end position="320"/>
    </location>
</feature>
<dbReference type="Pfam" id="PF07690">
    <property type="entry name" value="MFS_1"/>
    <property type="match status" value="1"/>
</dbReference>
<feature type="transmembrane region" description="Helical" evidence="7">
    <location>
        <begin position="149"/>
        <end position="172"/>
    </location>
</feature>
<organism evidence="9 10">
    <name type="scientific">Nocardia brasiliensis</name>
    <dbReference type="NCBI Taxonomy" id="37326"/>
    <lineage>
        <taxon>Bacteria</taxon>
        <taxon>Bacillati</taxon>
        <taxon>Actinomycetota</taxon>
        <taxon>Actinomycetes</taxon>
        <taxon>Mycobacteriales</taxon>
        <taxon>Nocardiaceae</taxon>
        <taxon>Nocardia</taxon>
    </lineage>
</organism>
<name>A0A6G9XWL9_NOCBR</name>
<evidence type="ECO:0000256" key="7">
    <source>
        <dbReference type="SAM" id="Phobius"/>
    </source>
</evidence>
<feature type="transmembrane region" description="Helical" evidence="7">
    <location>
        <begin position="178"/>
        <end position="201"/>
    </location>
</feature>
<feature type="transmembrane region" description="Helical" evidence="7">
    <location>
        <begin position="21"/>
        <end position="41"/>
    </location>
</feature>
<comment type="subcellular location">
    <subcellularLocation>
        <location evidence="1">Cell membrane</location>
        <topology evidence="1">Multi-pass membrane protein</topology>
    </subcellularLocation>
</comment>
<feature type="domain" description="Major facilitator superfamily (MFS) profile" evidence="8">
    <location>
        <begin position="23"/>
        <end position="398"/>
    </location>
</feature>
<feature type="region of interest" description="Disordered" evidence="6">
    <location>
        <begin position="1"/>
        <end position="20"/>
    </location>
</feature>
<feature type="transmembrane region" description="Helical" evidence="7">
    <location>
        <begin position="115"/>
        <end position="137"/>
    </location>
</feature>
<dbReference type="Proteomes" id="UP000501705">
    <property type="component" value="Chromosome"/>
</dbReference>
<evidence type="ECO:0000256" key="4">
    <source>
        <dbReference type="ARBA" id="ARBA00022989"/>
    </source>
</evidence>
<dbReference type="InterPro" id="IPR050189">
    <property type="entry name" value="MFS_Efflux_Transporters"/>
</dbReference>
<keyword evidence="3 7" id="KW-0812">Transmembrane</keyword>
<dbReference type="EMBL" id="CP046171">
    <property type="protein sequence ID" value="QIS05315.1"/>
    <property type="molecule type" value="Genomic_DNA"/>
</dbReference>
<evidence type="ECO:0000313" key="9">
    <source>
        <dbReference type="EMBL" id="QIS05315.1"/>
    </source>
</evidence>
<dbReference type="SUPFAM" id="SSF103473">
    <property type="entry name" value="MFS general substrate transporter"/>
    <property type="match status" value="1"/>
</dbReference>
<evidence type="ECO:0000259" key="8">
    <source>
        <dbReference type="PROSITE" id="PS50850"/>
    </source>
</evidence>
<dbReference type="RefSeq" id="WP_167464398.1">
    <property type="nucleotide sequence ID" value="NZ_CP046171.1"/>
</dbReference>
<dbReference type="GO" id="GO:0005886">
    <property type="term" value="C:plasma membrane"/>
    <property type="evidence" value="ECO:0007669"/>
    <property type="project" value="UniProtKB-SubCell"/>
</dbReference>
<evidence type="ECO:0000256" key="3">
    <source>
        <dbReference type="ARBA" id="ARBA00022692"/>
    </source>
</evidence>
<feature type="transmembrane region" description="Helical" evidence="7">
    <location>
        <begin position="370"/>
        <end position="392"/>
    </location>
</feature>
<keyword evidence="5 7" id="KW-0472">Membrane</keyword>
<evidence type="ECO:0000256" key="2">
    <source>
        <dbReference type="ARBA" id="ARBA00022475"/>
    </source>
</evidence>
<feature type="transmembrane region" description="Helical" evidence="7">
    <location>
        <begin position="61"/>
        <end position="82"/>
    </location>
</feature>
<dbReference type="Gene3D" id="1.20.1250.20">
    <property type="entry name" value="MFS general substrate transporter like domains"/>
    <property type="match status" value="1"/>
</dbReference>
<feature type="transmembrane region" description="Helical" evidence="7">
    <location>
        <begin position="89"/>
        <end position="109"/>
    </location>
</feature>
<dbReference type="CDD" id="cd17324">
    <property type="entry name" value="MFS_NepI_like"/>
    <property type="match status" value="1"/>
</dbReference>
<accession>A0A6G9XWL9</accession>